<dbReference type="GO" id="GO:0008794">
    <property type="term" value="F:arsenate reductase (glutaredoxin) activity"/>
    <property type="evidence" value="ECO:0007669"/>
    <property type="project" value="InterPro"/>
</dbReference>
<reference evidence="5" key="3">
    <citation type="submission" date="2018-05" db="EMBL/GenBank/DDBJ databases">
        <authorList>
            <person name="Lu D."/>
        </authorList>
    </citation>
    <scope>NUCLEOTIDE SEQUENCE [LARGE SCALE GENOMIC DNA]</scope>
    <source>
        <strain evidence="5">ZY111</strain>
    </source>
</reference>
<organism evidence="4 5">
    <name type="scientific">Algibacter marinivivus</name>
    <dbReference type="NCBI Taxonomy" id="2100723"/>
    <lineage>
        <taxon>Bacteria</taxon>
        <taxon>Pseudomonadati</taxon>
        <taxon>Bacteroidota</taxon>
        <taxon>Flavobacteriia</taxon>
        <taxon>Flavobacteriales</taxon>
        <taxon>Flavobacteriaceae</taxon>
        <taxon>Algibacter</taxon>
    </lineage>
</organism>
<dbReference type="PANTHER" id="PTHR30041:SF4">
    <property type="entry name" value="ARSENATE REDUCTASE"/>
    <property type="match status" value="1"/>
</dbReference>
<sequence length="113" mass="13200">MIKIYHNNRCRKSRCGLDILEQSGKEFTVVRYLEDVPSEKELRDIIKLLDIKPIQLVRKNEAIWKENFKNKELSDSEVISAMVKYPKLIERPIIINGNKAIIGRPPELILDIL</sequence>
<dbReference type="AlphaFoldDB" id="A0A2U2X3W1"/>
<proteinExistence type="inferred from homology"/>
<dbReference type="OrthoDB" id="9808142at2"/>
<gene>
    <name evidence="4" type="primary">arsC</name>
    <name evidence="4" type="ORF">DIS18_09350</name>
</gene>
<name>A0A2U2X3W1_9FLAO</name>
<dbReference type="NCBIfam" id="TIGR00014">
    <property type="entry name" value="arsC"/>
    <property type="match status" value="1"/>
</dbReference>
<dbReference type="InterPro" id="IPR006659">
    <property type="entry name" value="Arsenate_reductase"/>
</dbReference>
<evidence type="ECO:0000256" key="1">
    <source>
        <dbReference type="ARBA" id="ARBA00007198"/>
    </source>
</evidence>
<evidence type="ECO:0000313" key="5">
    <source>
        <dbReference type="Proteomes" id="UP000245375"/>
    </source>
</evidence>
<reference evidence="5" key="1">
    <citation type="submission" date="2018-05" db="EMBL/GenBank/DDBJ databases">
        <title>Algibacter marinivivus sp. nov., isolated from sample around a algae.</title>
        <authorList>
            <person name="Lu D."/>
        </authorList>
    </citation>
    <scope>NUCLEOTIDE SEQUENCE [LARGE SCALE GENOMIC DNA]</scope>
    <source>
        <strain evidence="5">ZY111</strain>
    </source>
</reference>
<dbReference type="RefSeq" id="WP_109352817.1">
    <property type="nucleotide sequence ID" value="NZ_QFRI01000002.1"/>
</dbReference>
<evidence type="ECO:0000313" key="4">
    <source>
        <dbReference type="EMBL" id="PWH82450.1"/>
    </source>
</evidence>
<dbReference type="PANTHER" id="PTHR30041">
    <property type="entry name" value="ARSENATE REDUCTASE"/>
    <property type="match status" value="1"/>
</dbReference>
<dbReference type="Gene3D" id="3.40.30.10">
    <property type="entry name" value="Glutaredoxin"/>
    <property type="match status" value="1"/>
</dbReference>
<dbReference type="InterPro" id="IPR006660">
    <property type="entry name" value="Arsenate_reductase-like"/>
</dbReference>
<protein>
    <submittedName>
        <fullName evidence="4">Arsenate reductase (Glutaredoxin)</fullName>
    </submittedName>
</protein>
<reference evidence="4 5" key="2">
    <citation type="submission" date="2018-05" db="EMBL/GenBank/DDBJ databases">
        <title>Algibacter marinivivus sp. nov., isolated from sample around a algae.</title>
        <authorList>
            <person name="Zhong X."/>
        </authorList>
    </citation>
    <scope>NUCLEOTIDE SEQUENCE [LARGE SCALE GENOMIC DNA]</scope>
    <source>
        <strain evidence="4 5">ZY111</strain>
    </source>
</reference>
<dbReference type="Proteomes" id="UP000245375">
    <property type="component" value="Unassembled WGS sequence"/>
</dbReference>
<dbReference type="SUPFAM" id="SSF52833">
    <property type="entry name" value="Thioredoxin-like"/>
    <property type="match status" value="1"/>
</dbReference>
<dbReference type="CDD" id="cd03034">
    <property type="entry name" value="ArsC_ArsC"/>
    <property type="match status" value="1"/>
</dbReference>
<dbReference type="InterPro" id="IPR036249">
    <property type="entry name" value="Thioredoxin-like_sf"/>
</dbReference>
<keyword evidence="5" id="KW-1185">Reference proteome</keyword>
<dbReference type="PROSITE" id="PS51353">
    <property type="entry name" value="ARSC"/>
    <property type="match status" value="1"/>
</dbReference>
<evidence type="ECO:0000256" key="3">
    <source>
        <dbReference type="PROSITE-ProRule" id="PRU01282"/>
    </source>
</evidence>
<comment type="similarity">
    <text evidence="1 3">Belongs to the ArsC family.</text>
</comment>
<evidence type="ECO:0000256" key="2">
    <source>
        <dbReference type="ARBA" id="ARBA00023002"/>
    </source>
</evidence>
<accession>A0A2U2X3W1</accession>
<keyword evidence="2" id="KW-0560">Oxidoreductase</keyword>
<dbReference type="Pfam" id="PF03960">
    <property type="entry name" value="ArsC"/>
    <property type="match status" value="1"/>
</dbReference>
<comment type="caution">
    <text evidence="4">The sequence shown here is derived from an EMBL/GenBank/DDBJ whole genome shotgun (WGS) entry which is preliminary data.</text>
</comment>
<dbReference type="EMBL" id="QFRI01000002">
    <property type="protein sequence ID" value="PWH82450.1"/>
    <property type="molecule type" value="Genomic_DNA"/>
</dbReference>